<sequence>MDDEIVRLPTDVSVEGQEMFNASFSIAENLHYLLRPFEYYIEPPEDPLTLLPGCTNVEISQEDRKVLLSYHVIKDSVCQKTNLRRSGKISLEYTNSFINNEEIILVNYQDYSVNNVRLNGIRYLTKKSDSTFKDNMVRMMIYDEHGSSTRMTAEYDHYLQVTSDSTLMINTTGAGGGRNMAGRTFNFTLNTPRVQSIDCIEQGIFVPTSGEETWTFERTVSSAVTHRLNFGDASSGCDRNVSISLSNGETLLLRP</sequence>
<dbReference type="AlphaFoldDB" id="A0A074KW20"/>
<name>A0A074KW20_9BACT</name>
<dbReference type="EMBL" id="JMIH01000024">
    <property type="protein sequence ID" value="KEO72455.1"/>
    <property type="molecule type" value="Genomic_DNA"/>
</dbReference>
<gene>
    <name evidence="1" type="ORF">EL17_17090</name>
</gene>
<reference evidence="1 2" key="1">
    <citation type="submission" date="2014-04" db="EMBL/GenBank/DDBJ databases">
        <title>Characterization and application of a salt tolerant electro-active bacterium.</title>
        <authorList>
            <person name="Yang L."/>
            <person name="Wei S."/>
            <person name="Tay Q.X.M."/>
        </authorList>
    </citation>
    <scope>NUCLEOTIDE SEQUENCE [LARGE SCALE GENOMIC DNA]</scope>
    <source>
        <strain evidence="1 2">LY1</strain>
    </source>
</reference>
<accession>A0A074KW20</accession>
<organism evidence="1 2">
    <name type="scientific">Anditalea andensis</name>
    <dbReference type="NCBI Taxonomy" id="1048983"/>
    <lineage>
        <taxon>Bacteria</taxon>
        <taxon>Pseudomonadati</taxon>
        <taxon>Bacteroidota</taxon>
        <taxon>Cytophagia</taxon>
        <taxon>Cytophagales</taxon>
        <taxon>Cytophagaceae</taxon>
        <taxon>Anditalea</taxon>
    </lineage>
</organism>
<comment type="caution">
    <text evidence="1">The sequence shown here is derived from an EMBL/GenBank/DDBJ whole genome shotgun (WGS) entry which is preliminary data.</text>
</comment>
<dbReference type="Proteomes" id="UP000027821">
    <property type="component" value="Unassembled WGS sequence"/>
</dbReference>
<proteinExistence type="predicted"/>
<protein>
    <submittedName>
        <fullName evidence="1">Uncharacterized protein</fullName>
    </submittedName>
</protein>
<dbReference type="eggNOG" id="ENOG5032UGY">
    <property type="taxonomic scope" value="Bacteria"/>
</dbReference>
<evidence type="ECO:0000313" key="1">
    <source>
        <dbReference type="EMBL" id="KEO72455.1"/>
    </source>
</evidence>
<dbReference type="OrthoDB" id="838897at2"/>
<dbReference type="RefSeq" id="WP_035077005.1">
    <property type="nucleotide sequence ID" value="NZ_JMIH01000024.1"/>
</dbReference>
<keyword evidence="2" id="KW-1185">Reference proteome</keyword>
<evidence type="ECO:0000313" key="2">
    <source>
        <dbReference type="Proteomes" id="UP000027821"/>
    </source>
</evidence>